<comment type="caution">
    <text evidence="2">The sequence shown here is derived from an EMBL/GenBank/DDBJ whole genome shotgun (WGS) entry which is preliminary data.</text>
</comment>
<evidence type="ECO:0000313" key="3">
    <source>
        <dbReference type="Proteomes" id="UP000294830"/>
    </source>
</evidence>
<accession>A0A4V2RNB1</accession>
<proteinExistence type="predicted"/>
<dbReference type="InterPro" id="IPR001387">
    <property type="entry name" value="Cro/C1-type_HTH"/>
</dbReference>
<dbReference type="OrthoDB" id="9805309at2"/>
<name>A0A4V2RNB1_9BACT</name>
<evidence type="ECO:0000259" key="1">
    <source>
        <dbReference type="Pfam" id="PF13443"/>
    </source>
</evidence>
<dbReference type="GO" id="GO:0003677">
    <property type="term" value="F:DNA binding"/>
    <property type="evidence" value="ECO:0007669"/>
    <property type="project" value="UniProtKB-KW"/>
</dbReference>
<organism evidence="2 3">
    <name type="scientific">Acetobacteroides hydrogenigenes</name>
    <dbReference type="NCBI Taxonomy" id="979970"/>
    <lineage>
        <taxon>Bacteria</taxon>
        <taxon>Pseudomonadati</taxon>
        <taxon>Bacteroidota</taxon>
        <taxon>Bacteroidia</taxon>
        <taxon>Bacteroidales</taxon>
        <taxon>Rikenellaceae</taxon>
        <taxon>Acetobacteroides</taxon>
    </lineage>
</organism>
<dbReference type="EMBL" id="SLWB01000016">
    <property type="protein sequence ID" value="TCN63070.1"/>
    <property type="molecule type" value="Genomic_DNA"/>
</dbReference>
<protein>
    <submittedName>
        <fullName evidence="2">DNA-binding Xre family transcriptional regulator</fullName>
    </submittedName>
</protein>
<dbReference type="Proteomes" id="UP000294830">
    <property type="component" value="Unassembled WGS sequence"/>
</dbReference>
<gene>
    <name evidence="2" type="ORF">CLV25_11648</name>
</gene>
<keyword evidence="3" id="KW-1185">Reference proteome</keyword>
<reference evidence="2 3" key="1">
    <citation type="submission" date="2019-03" db="EMBL/GenBank/DDBJ databases">
        <title>Genomic Encyclopedia of Archaeal and Bacterial Type Strains, Phase II (KMG-II): from individual species to whole genera.</title>
        <authorList>
            <person name="Goeker M."/>
        </authorList>
    </citation>
    <scope>NUCLEOTIDE SEQUENCE [LARGE SCALE GENOMIC DNA]</scope>
    <source>
        <strain evidence="2 3">RL-C</strain>
    </source>
</reference>
<evidence type="ECO:0000313" key="2">
    <source>
        <dbReference type="EMBL" id="TCN63070.1"/>
    </source>
</evidence>
<keyword evidence="2" id="KW-0238">DNA-binding</keyword>
<dbReference type="AlphaFoldDB" id="A0A4V2RNB1"/>
<sequence length="117" mass="13454">MIKLNIERMIRMRGHGNPLHYLQEQGFSYRACYIMLKGSVTLVKFNQLEHLCRLLHCTPNDLLEWTPKEETPEELSLPLAKLLRRGTYSPLVGAIQGIPPSKLDKALELLKKLGEEE</sequence>
<dbReference type="Pfam" id="PF13443">
    <property type="entry name" value="HTH_26"/>
    <property type="match status" value="1"/>
</dbReference>
<feature type="domain" description="HTH cro/C1-type" evidence="1">
    <location>
        <begin position="26"/>
        <end position="68"/>
    </location>
</feature>
<dbReference type="RefSeq" id="WP_131840236.1">
    <property type="nucleotide sequence ID" value="NZ_SLWB01000016.1"/>
</dbReference>